<name>A0A3M7MDC7_9PLEO</name>
<evidence type="ECO:0000313" key="2">
    <source>
        <dbReference type="EMBL" id="RMZ72458.1"/>
    </source>
</evidence>
<protein>
    <submittedName>
        <fullName evidence="2">Uncharacterized protein</fullName>
    </submittedName>
</protein>
<dbReference type="Proteomes" id="UP000265663">
    <property type="component" value="Unassembled WGS sequence"/>
</dbReference>
<sequence>MTTSPQPPTFSATIKTLSSFLTNMNLDQEPTSLDSSKPHPDKKESNMPFLLHPQRHNIVFATNDGAIAYFLRRKHRWVGLHTAQTNYTEYISEYISTSCICELDDGTVKIDEKVLNGEQTAKEIKVLLQRDGYIEPDLKFIGCLIRPLAPESNLSIEEAAMIEYDESDTASAVEYSDDDITNWDGDDLDRFREYRDISILRQKLSCPTPK</sequence>
<gene>
    <name evidence="2" type="ORF">GMOD_00007446</name>
</gene>
<feature type="region of interest" description="Disordered" evidence="1">
    <location>
        <begin position="27"/>
        <end position="46"/>
    </location>
</feature>
<accession>A0A3M7MDC7</accession>
<evidence type="ECO:0000256" key="1">
    <source>
        <dbReference type="SAM" id="MobiDB-lite"/>
    </source>
</evidence>
<dbReference type="AlphaFoldDB" id="A0A3M7MDC7"/>
<dbReference type="OrthoDB" id="3798240at2759"/>
<reference evidence="2 3" key="1">
    <citation type="journal article" date="2014" name="PLoS ONE">
        <title>De novo Genome Assembly of the Fungal Plant Pathogen Pyrenophora semeniperda.</title>
        <authorList>
            <person name="Soliai M.M."/>
            <person name="Meyer S.E."/>
            <person name="Udall J.A."/>
            <person name="Elzinga D.E."/>
            <person name="Hermansen R.A."/>
            <person name="Bodily P.M."/>
            <person name="Hart A.A."/>
            <person name="Coleman C.E."/>
        </authorList>
    </citation>
    <scope>NUCLEOTIDE SEQUENCE [LARGE SCALE GENOMIC DNA]</scope>
    <source>
        <strain evidence="2 3">CCB06</strain>
        <tissue evidence="2">Mycelium</tissue>
    </source>
</reference>
<dbReference type="EMBL" id="KE747833">
    <property type="protein sequence ID" value="RMZ72458.1"/>
    <property type="molecule type" value="Genomic_DNA"/>
</dbReference>
<proteinExistence type="predicted"/>
<evidence type="ECO:0000313" key="3">
    <source>
        <dbReference type="Proteomes" id="UP000265663"/>
    </source>
</evidence>
<feature type="compositionally biased region" description="Basic and acidic residues" evidence="1">
    <location>
        <begin position="36"/>
        <end position="45"/>
    </location>
</feature>
<organism evidence="2 3">
    <name type="scientific">Pyrenophora seminiperda CCB06</name>
    <dbReference type="NCBI Taxonomy" id="1302712"/>
    <lineage>
        <taxon>Eukaryota</taxon>
        <taxon>Fungi</taxon>
        <taxon>Dikarya</taxon>
        <taxon>Ascomycota</taxon>
        <taxon>Pezizomycotina</taxon>
        <taxon>Dothideomycetes</taxon>
        <taxon>Pleosporomycetidae</taxon>
        <taxon>Pleosporales</taxon>
        <taxon>Pleosporineae</taxon>
        <taxon>Pleosporaceae</taxon>
        <taxon>Pyrenophora</taxon>
    </lineage>
</organism>
<keyword evidence="3" id="KW-1185">Reference proteome</keyword>